<feature type="region of interest" description="Disordered" evidence="1">
    <location>
        <begin position="1"/>
        <end position="22"/>
    </location>
</feature>
<dbReference type="EMBL" id="JAHRHY010000002">
    <property type="protein sequence ID" value="KAG9072127.1"/>
    <property type="molecule type" value="Genomic_DNA"/>
</dbReference>
<evidence type="ECO:0000313" key="3">
    <source>
        <dbReference type="Proteomes" id="UP000707451"/>
    </source>
</evidence>
<organism evidence="2 3">
    <name type="scientific">Linnemannia hyalina</name>
    <dbReference type="NCBI Taxonomy" id="64524"/>
    <lineage>
        <taxon>Eukaryota</taxon>
        <taxon>Fungi</taxon>
        <taxon>Fungi incertae sedis</taxon>
        <taxon>Mucoromycota</taxon>
        <taxon>Mortierellomycotina</taxon>
        <taxon>Mortierellomycetes</taxon>
        <taxon>Mortierellales</taxon>
        <taxon>Mortierellaceae</taxon>
        <taxon>Linnemannia</taxon>
    </lineage>
</organism>
<accession>A0A9P7Y4T7</accession>
<keyword evidence="3" id="KW-1185">Reference proteome</keyword>
<sequence length="166" mass="18266">MQETPSAPLTASEQTETTATEQIETADPDTDTCIARRYAQAVHPEDLFVVSGDSDMIAFKSIPRLIYPLGKYREMTVIDKADLLRVLEIPSDNHLLLAAIVAGNDYTSGVSYYGLSPSCDIIQSMDLPLNDIESFDCMCRNTLSAFNERFSPGNAPEKIATGWIHS</sequence>
<dbReference type="OrthoDB" id="2449149at2759"/>
<evidence type="ECO:0000256" key="1">
    <source>
        <dbReference type="SAM" id="MobiDB-lite"/>
    </source>
</evidence>
<comment type="caution">
    <text evidence="2">The sequence shown here is derived from an EMBL/GenBank/DDBJ whole genome shotgun (WGS) entry which is preliminary data.</text>
</comment>
<evidence type="ECO:0000313" key="2">
    <source>
        <dbReference type="EMBL" id="KAG9072127.1"/>
    </source>
</evidence>
<protein>
    <submittedName>
        <fullName evidence="2">Uncharacterized protein</fullName>
    </submittedName>
</protein>
<dbReference type="AlphaFoldDB" id="A0A9P7Y4T7"/>
<feature type="compositionally biased region" description="Low complexity" evidence="1">
    <location>
        <begin position="10"/>
        <end position="22"/>
    </location>
</feature>
<reference evidence="2" key="1">
    <citation type="submission" date="2021-06" db="EMBL/GenBank/DDBJ databases">
        <title>Genome Sequence of Mortierella hyaline Strain SCG-10, a Cold-Adapted, Nitrate-Reducing Fungus Isolated from Soil in Minnesota, USA.</title>
        <authorList>
            <person name="Aldossari N."/>
        </authorList>
    </citation>
    <scope>NUCLEOTIDE SEQUENCE</scope>
    <source>
        <strain evidence="2">SCG-10</strain>
    </source>
</reference>
<name>A0A9P7Y4T7_9FUNG</name>
<dbReference type="Proteomes" id="UP000707451">
    <property type="component" value="Unassembled WGS sequence"/>
</dbReference>
<proteinExistence type="predicted"/>
<gene>
    <name evidence="2" type="ORF">KI688_006351</name>
</gene>